<evidence type="ECO:0000313" key="2">
    <source>
        <dbReference type="Proteomes" id="UP000232003"/>
    </source>
</evidence>
<reference evidence="1 2" key="1">
    <citation type="submission" date="2017-11" db="EMBL/GenBank/DDBJ databases">
        <title>Complete genome of a free-living desiccation-tolerant cyanobacterium and its photosynthetic adaptation to extreme terrestrial habitat.</title>
        <authorList>
            <person name="Shang J."/>
        </authorList>
    </citation>
    <scope>NUCLEOTIDE SEQUENCE [LARGE SCALE GENOMIC DNA]</scope>
    <source>
        <strain evidence="1 2">CCNUN1</strain>
    </source>
</reference>
<accession>A0A2K8SJW0</accession>
<organism evidence="1 2">
    <name type="scientific">Nostoc flagelliforme CCNUN1</name>
    <dbReference type="NCBI Taxonomy" id="2038116"/>
    <lineage>
        <taxon>Bacteria</taxon>
        <taxon>Bacillati</taxon>
        <taxon>Cyanobacteriota</taxon>
        <taxon>Cyanophyceae</taxon>
        <taxon>Nostocales</taxon>
        <taxon>Nostocaceae</taxon>
        <taxon>Nostoc</taxon>
    </lineage>
</organism>
<sequence>MGDEHIDSGCSILPLPKHYVHLISCLSAIENNLSYIN</sequence>
<gene>
    <name evidence="1" type="ORF">COO91_01463</name>
</gene>
<name>A0A2K8SJW0_9NOSO</name>
<evidence type="ECO:0000313" key="1">
    <source>
        <dbReference type="EMBL" id="AUB35573.1"/>
    </source>
</evidence>
<dbReference type="KEGG" id="nfl:COO91_01463"/>
<dbReference type="AlphaFoldDB" id="A0A2K8SJW0"/>
<protein>
    <submittedName>
        <fullName evidence="1">Uncharacterized protein</fullName>
    </submittedName>
</protein>
<dbReference type="EMBL" id="CP024785">
    <property type="protein sequence ID" value="AUB35573.1"/>
    <property type="molecule type" value="Genomic_DNA"/>
</dbReference>
<dbReference type="Proteomes" id="UP000232003">
    <property type="component" value="Chromosome"/>
</dbReference>
<proteinExistence type="predicted"/>
<keyword evidence="2" id="KW-1185">Reference proteome</keyword>